<feature type="domain" description="DYW" evidence="2">
    <location>
        <begin position="13"/>
        <end position="104"/>
    </location>
</feature>
<gene>
    <name evidence="3" type="ORF">V6N11_023693</name>
</gene>
<evidence type="ECO:0000313" key="4">
    <source>
        <dbReference type="Proteomes" id="UP001396334"/>
    </source>
</evidence>
<protein>
    <recommendedName>
        <fullName evidence="2">DYW domain-containing protein</fullName>
    </recommendedName>
</protein>
<evidence type="ECO:0000259" key="2">
    <source>
        <dbReference type="Pfam" id="PF14432"/>
    </source>
</evidence>
<name>A0ABR2TMY4_9ROSI</name>
<comment type="caution">
    <text evidence="3">The sequence shown here is derived from an EMBL/GenBank/DDBJ whole genome shotgun (WGS) entry which is preliminary data.</text>
</comment>
<keyword evidence="4" id="KW-1185">Reference proteome</keyword>
<evidence type="ECO:0000256" key="1">
    <source>
        <dbReference type="ARBA" id="ARBA00006643"/>
    </source>
</evidence>
<comment type="similarity">
    <text evidence="1">Belongs to the PPR family. PCMP-H subfamily.</text>
</comment>
<dbReference type="Proteomes" id="UP001396334">
    <property type="component" value="Unassembled WGS sequence"/>
</dbReference>
<organism evidence="3 4">
    <name type="scientific">Hibiscus sabdariffa</name>
    <name type="common">roselle</name>
    <dbReference type="NCBI Taxonomy" id="183260"/>
    <lineage>
        <taxon>Eukaryota</taxon>
        <taxon>Viridiplantae</taxon>
        <taxon>Streptophyta</taxon>
        <taxon>Embryophyta</taxon>
        <taxon>Tracheophyta</taxon>
        <taxon>Spermatophyta</taxon>
        <taxon>Magnoliopsida</taxon>
        <taxon>eudicotyledons</taxon>
        <taxon>Gunneridae</taxon>
        <taxon>Pentapetalae</taxon>
        <taxon>rosids</taxon>
        <taxon>malvids</taxon>
        <taxon>Malvales</taxon>
        <taxon>Malvaceae</taxon>
        <taxon>Malvoideae</taxon>
        <taxon>Hibiscus</taxon>
    </lineage>
</organism>
<proteinExistence type="inferred from homology"/>
<accession>A0ABR2TMY4</accession>
<evidence type="ECO:0000313" key="3">
    <source>
        <dbReference type="EMBL" id="KAK9038848.1"/>
    </source>
</evidence>
<dbReference type="Pfam" id="PF14432">
    <property type="entry name" value="DYW_deaminase"/>
    <property type="match status" value="1"/>
</dbReference>
<dbReference type="EMBL" id="JBBPBN010000005">
    <property type="protein sequence ID" value="KAK9038848.1"/>
    <property type="molecule type" value="Genomic_DNA"/>
</dbReference>
<dbReference type="InterPro" id="IPR032867">
    <property type="entry name" value="DYW_dom"/>
</dbReference>
<sequence length="114" mass="13445">MWGSIAERLEKEGYKPELQNLLLDRDDEAKVAINQHSEKLAVAFRLLRTKPGTTIRTVKNLRICEDCHTVTKLVSNIYDRDIVMRDRTRFHHFKHDKCTCGDKWGARRDHHIPH</sequence>
<reference evidence="3 4" key="1">
    <citation type="journal article" date="2024" name="G3 (Bethesda)">
        <title>Genome assembly of Hibiscus sabdariffa L. provides insights into metabolisms of medicinal natural products.</title>
        <authorList>
            <person name="Kim T."/>
        </authorList>
    </citation>
    <scope>NUCLEOTIDE SEQUENCE [LARGE SCALE GENOMIC DNA]</scope>
    <source>
        <strain evidence="3">TK-2024</strain>
        <tissue evidence="3">Old leaves</tissue>
    </source>
</reference>